<dbReference type="OrthoDB" id="562741at2"/>
<reference evidence="3" key="1">
    <citation type="journal article" date="2013" name="Proc. Natl. Acad. Sci. U.S.A.">
        <title>Improving the coverage of the cyanobacterial phylum using diversity-driven genome sequencing.</title>
        <authorList>
            <person name="Shih P.M."/>
            <person name="Wu D."/>
            <person name="Latifi A."/>
            <person name="Axen S.D."/>
            <person name="Fewer D.P."/>
            <person name="Talla E."/>
            <person name="Calteau A."/>
            <person name="Cai F."/>
            <person name="Tandeau de Marsac N."/>
            <person name="Rippka R."/>
            <person name="Herdman M."/>
            <person name="Sivonen K."/>
            <person name="Coursin T."/>
            <person name="Laurent T."/>
            <person name="Goodwin L."/>
            <person name="Nolan M."/>
            <person name="Davenport K.W."/>
            <person name="Han C.S."/>
            <person name="Rubin E.M."/>
            <person name="Eisen J.A."/>
            <person name="Woyke T."/>
            <person name="Gugger M."/>
            <person name="Kerfeld C.A."/>
        </authorList>
    </citation>
    <scope>NUCLEOTIDE SEQUENCE [LARGE SCALE GENOMIC DNA]</scope>
    <source>
        <strain evidence="3">ATCC 29371 / PCC 7437</strain>
    </source>
</reference>
<dbReference type="KEGG" id="scs:Sta7437_0126"/>
<organism evidence="2 3">
    <name type="scientific">Stanieria cyanosphaera (strain ATCC 29371 / PCC 7437)</name>
    <dbReference type="NCBI Taxonomy" id="111780"/>
    <lineage>
        <taxon>Bacteria</taxon>
        <taxon>Bacillati</taxon>
        <taxon>Cyanobacteriota</taxon>
        <taxon>Cyanophyceae</taxon>
        <taxon>Pleurocapsales</taxon>
        <taxon>Dermocarpellaceae</taxon>
        <taxon>Stanieria</taxon>
    </lineage>
</organism>
<evidence type="ECO:0000313" key="2">
    <source>
        <dbReference type="EMBL" id="AFZ33746.1"/>
    </source>
</evidence>
<dbReference type="Pfam" id="PF08872">
    <property type="entry name" value="KGK"/>
    <property type="match status" value="1"/>
</dbReference>
<name>K9XNX6_STAC7</name>
<dbReference type="InterPro" id="IPR014971">
    <property type="entry name" value="KGK"/>
</dbReference>
<dbReference type="HOGENOM" id="CLU_136180_0_0_3"/>
<sequence>MTTDNNFSKTYRDINNNSVVISIGNHCVLKISKLLEVANQIFSNKTLQEVEEQLKQSGSGSLVLRNFGSYWNTQGVDAEILEPNFNSWKKGKIRMRVVLEFCPDEPEEAEKIDNHKIDNNSLDDIRSTISKQ</sequence>
<dbReference type="AlphaFoldDB" id="K9XNX6"/>
<dbReference type="Proteomes" id="UP000010473">
    <property type="component" value="Chromosome"/>
</dbReference>
<proteinExistence type="predicted"/>
<dbReference type="RefSeq" id="WP_015191419.1">
    <property type="nucleotide sequence ID" value="NC_019748.1"/>
</dbReference>
<gene>
    <name evidence="2" type="ordered locus">Sta7437_0126</name>
</gene>
<feature type="region of interest" description="Disordered" evidence="1">
    <location>
        <begin position="109"/>
        <end position="132"/>
    </location>
</feature>
<dbReference type="STRING" id="111780.Sta7437_0126"/>
<dbReference type="eggNOG" id="ENOG5030XT7">
    <property type="taxonomic scope" value="Bacteria"/>
</dbReference>
<protein>
    <submittedName>
        <fullName evidence="2">KGK family protein</fullName>
    </submittedName>
</protein>
<keyword evidence="3" id="KW-1185">Reference proteome</keyword>
<evidence type="ECO:0000256" key="1">
    <source>
        <dbReference type="SAM" id="MobiDB-lite"/>
    </source>
</evidence>
<accession>K9XNX6</accession>
<evidence type="ECO:0000313" key="3">
    <source>
        <dbReference type="Proteomes" id="UP000010473"/>
    </source>
</evidence>
<dbReference type="EMBL" id="CP003653">
    <property type="protein sequence ID" value="AFZ33746.1"/>
    <property type="molecule type" value="Genomic_DNA"/>
</dbReference>
<feature type="compositionally biased region" description="Basic and acidic residues" evidence="1">
    <location>
        <begin position="109"/>
        <end position="126"/>
    </location>
</feature>